<dbReference type="RefSeq" id="WP_380677666.1">
    <property type="nucleotide sequence ID" value="NZ_CP173186.1"/>
</dbReference>
<name>A0ABV6EH59_9GAMM</name>
<accession>A0ABV6EH59</accession>
<dbReference type="Proteomes" id="UP001589792">
    <property type="component" value="Unassembled WGS sequence"/>
</dbReference>
<sequence length="124" mass="14114">MTPKKRNFARFLAEGQSPEVAAISAGYSPTTAARRAKLMAEEEAVKAIVRRETERPTPRNFEDPEDFMRWMMNNDEENALLRFKAANSLMQNGKPVKKGKKEMQLDKARMASKFTAMSPPKVKH</sequence>
<reference evidence="1 2" key="1">
    <citation type="submission" date="2024-09" db="EMBL/GenBank/DDBJ databases">
        <authorList>
            <person name="Sun Q."/>
            <person name="Mori K."/>
        </authorList>
    </citation>
    <scope>NUCLEOTIDE SEQUENCE [LARGE SCALE GENOMIC DNA]</scope>
    <source>
        <strain evidence="1 2">CCM 8626</strain>
    </source>
</reference>
<keyword evidence="2" id="KW-1185">Reference proteome</keyword>
<dbReference type="Gene3D" id="1.10.10.1400">
    <property type="entry name" value="Terminase, small subunit, N-terminal DNA-binding domain, HTH motif"/>
    <property type="match status" value="1"/>
</dbReference>
<comment type="caution">
    <text evidence="1">The sequence shown here is derived from an EMBL/GenBank/DDBJ whole genome shotgun (WGS) entry which is preliminary data.</text>
</comment>
<gene>
    <name evidence="1" type="ORF">ACFFJ3_17440</name>
</gene>
<organism evidence="1 2">
    <name type="scientific">Serratia aquatilis</name>
    <dbReference type="NCBI Taxonomy" id="1737515"/>
    <lineage>
        <taxon>Bacteria</taxon>
        <taxon>Pseudomonadati</taxon>
        <taxon>Pseudomonadota</taxon>
        <taxon>Gammaproteobacteria</taxon>
        <taxon>Enterobacterales</taxon>
        <taxon>Yersiniaceae</taxon>
        <taxon>Serratia</taxon>
    </lineage>
</organism>
<evidence type="ECO:0008006" key="3">
    <source>
        <dbReference type="Google" id="ProtNLM"/>
    </source>
</evidence>
<evidence type="ECO:0000313" key="1">
    <source>
        <dbReference type="EMBL" id="MFC0228255.1"/>
    </source>
</evidence>
<dbReference type="InterPro" id="IPR038713">
    <property type="entry name" value="Terminase_Gp1_N_sf"/>
</dbReference>
<protein>
    <recommendedName>
        <fullName evidence="3">Terminase small subunit</fullName>
    </recommendedName>
</protein>
<proteinExistence type="predicted"/>
<dbReference type="EMBL" id="JBHLXG010000018">
    <property type="protein sequence ID" value="MFC0228255.1"/>
    <property type="molecule type" value="Genomic_DNA"/>
</dbReference>
<evidence type="ECO:0000313" key="2">
    <source>
        <dbReference type="Proteomes" id="UP001589792"/>
    </source>
</evidence>